<dbReference type="PANTHER" id="PTHR47637">
    <property type="entry name" value="CHAPERONE SURA"/>
    <property type="match status" value="1"/>
</dbReference>
<dbReference type="InterPro" id="IPR027304">
    <property type="entry name" value="Trigger_fact/SurA_dom_sf"/>
</dbReference>
<proteinExistence type="predicted"/>
<evidence type="ECO:0000256" key="1">
    <source>
        <dbReference type="ARBA" id="ARBA00018370"/>
    </source>
</evidence>
<feature type="domain" description="PpiC" evidence="7">
    <location>
        <begin position="162"/>
        <end position="254"/>
    </location>
</feature>
<dbReference type="InterPro" id="IPR050280">
    <property type="entry name" value="OMP_Chaperone_SurA"/>
</dbReference>
<comment type="caution">
    <text evidence="8">The sequence shown here is derived from an EMBL/GenBank/DDBJ whole genome shotgun (WGS) entry which is preliminary data.</text>
</comment>
<keyword evidence="9" id="KW-1185">Reference proteome</keyword>
<evidence type="ECO:0000259" key="7">
    <source>
        <dbReference type="PROSITE" id="PS50198"/>
    </source>
</evidence>
<name>A0A934TEJ3_9RHOB</name>
<dbReference type="SUPFAM" id="SSF54534">
    <property type="entry name" value="FKBP-like"/>
    <property type="match status" value="1"/>
</dbReference>
<evidence type="ECO:0000256" key="6">
    <source>
        <dbReference type="SAM" id="SignalP"/>
    </source>
</evidence>
<feature type="chain" id="PRO_5036736126" description="Parvulin-like PPIase" evidence="6">
    <location>
        <begin position="24"/>
        <end position="395"/>
    </location>
</feature>
<gene>
    <name evidence="8" type="ORF">CCR87_00970</name>
</gene>
<accession>A0A934TEJ3</accession>
<keyword evidence="5" id="KW-0413">Isomerase</keyword>
<keyword evidence="2 6" id="KW-0732">Signal</keyword>
<organism evidence="8 9">
    <name type="scientific">Rhodobaculum claviforme</name>
    <dbReference type="NCBI Taxonomy" id="1549854"/>
    <lineage>
        <taxon>Bacteria</taxon>
        <taxon>Pseudomonadati</taxon>
        <taxon>Pseudomonadota</taxon>
        <taxon>Alphaproteobacteria</taxon>
        <taxon>Rhodobacterales</taxon>
        <taxon>Paracoccaceae</taxon>
        <taxon>Rhodobaculum</taxon>
    </lineage>
</organism>
<feature type="signal peptide" evidence="6">
    <location>
        <begin position="1"/>
        <end position="23"/>
    </location>
</feature>
<sequence>MSMTRLLPLAAALTLAFAAPVAAQNPFAPRVIVDDRVITAHDIDQRALFLELFNTAGDLRTIAVERLIDERLQISEARRMGIRPSEAEIAEGVVEFASRFDLSAEEFLSLVGQSGLEPESIRSFVEAGLAWRQVLQQRFLGRVEVTDAEVARARQTTAFRGQPRVLLSELVLPATDDNVELAEMIARDSTPAEFAESARLFSASDSRAQDGRLEWLAVDALPPNLRPAIEALSPGQISAPIAVEGAVILFLMRDIDRSPRLPERSIEVEYVRATVPSANAEAELARLRAGADACADFQSLTANLPEGAVVRETRPQPDLPARIALTLARMDARQIAATPTTGPSVDIVMLCGRTPTAELMPEGAAMRNRLTDRRLEALSDGLLAELRAMAIIEQR</sequence>
<dbReference type="Pfam" id="PF00639">
    <property type="entry name" value="Rotamase"/>
    <property type="match status" value="1"/>
</dbReference>
<dbReference type="GO" id="GO:0003755">
    <property type="term" value="F:peptidyl-prolyl cis-trans isomerase activity"/>
    <property type="evidence" value="ECO:0007669"/>
    <property type="project" value="UniProtKB-KW"/>
</dbReference>
<dbReference type="Proteomes" id="UP000706333">
    <property type="component" value="Unassembled WGS sequence"/>
</dbReference>
<dbReference type="PROSITE" id="PS50198">
    <property type="entry name" value="PPIC_PPIASE_2"/>
    <property type="match status" value="1"/>
</dbReference>
<keyword evidence="5" id="KW-0697">Rotamase</keyword>
<protein>
    <recommendedName>
        <fullName evidence="1">Parvulin-like PPIase</fullName>
    </recommendedName>
    <alternativeName>
        <fullName evidence="3">Peptidyl-prolyl cis-trans isomerase plp</fullName>
    </alternativeName>
    <alternativeName>
        <fullName evidence="4">Rotamase plp</fullName>
    </alternativeName>
</protein>
<evidence type="ECO:0000256" key="5">
    <source>
        <dbReference type="PROSITE-ProRule" id="PRU00278"/>
    </source>
</evidence>
<evidence type="ECO:0000313" key="9">
    <source>
        <dbReference type="Proteomes" id="UP000706333"/>
    </source>
</evidence>
<reference evidence="8" key="1">
    <citation type="submission" date="2017-05" db="EMBL/GenBank/DDBJ databases">
        <authorList>
            <person name="Imhoff J.F."/>
            <person name="Rahn T."/>
            <person name="Kuenzel S."/>
            <person name="Neulinger S.C."/>
        </authorList>
    </citation>
    <scope>NUCLEOTIDE SEQUENCE</scope>
    <source>
        <strain evidence="8">LMG 28126</strain>
    </source>
</reference>
<dbReference type="EMBL" id="NHSD01000062">
    <property type="protein sequence ID" value="MBK5925939.1"/>
    <property type="molecule type" value="Genomic_DNA"/>
</dbReference>
<dbReference type="SUPFAM" id="SSF109998">
    <property type="entry name" value="Triger factor/SurA peptide-binding domain-like"/>
    <property type="match status" value="1"/>
</dbReference>
<dbReference type="InterPro" id="IPR000297">
    <property type="entry name" value="PPIase_PpiC"/>
</dbReference>
<evidence type="ECO:0000256" key="2">
    <source>
        <dbReference type="ARBA" id="ARBA00022729"/>
    </source>
</evidence>
<evidence type="ECO:0000256" key="4">
    <source>
        <dbReference type="ARBA" id="ARBA00031484"/>
    </source>
</evidence>
<dbReference type="InterPro" id="IPR046357">
    <property type="entry name" value="PPIase_dom_sf"/>
</dbReference>
<evidence type="ECO:0000313" key="8">
    <source>
        <dbReference type="EMBL" id="MBK5925939.1"/>
    </source>
</evidence>
<dbReference type="AlphaFoldDB" id="A0A934TEJ3"/>
<dbReference type="Gene3D" id="3.10.50.40">
    <property type="match status" value="1"/>
</dbReference>
<dbReference type="Gene3D" id="1.10.4030.10">
    <property type="entry name" value="Porin chaperone SurA, peptide-binding domain"/>
    <property type="match status" value="1"/>
</dbReference>
<evidence type="ECO:0000256" key="3">
    <source>
        <dbReference type="ARBA" id="ARBA00030642"/>
    </source>
</evidence>
<reference evidence="8" key="2">
    <citation type="journal article" date="2020" name="Microorganisms">
        <title>Osmotic Adaptation and Compatible Solute Biosynthesis of Phototrophic Bacteria as Revealed from Genome Analyses.</title>
        <authorList>
            <person name="Imhoff J.F."/>
            <person name="Rahn T."/>
            <person name="Kunzel S."/>
            <person name="Keller A."/>
            <person name="Neulinger S.C."/>
        </authorList>
    </citation>
    <scope>NUCLEOTIDE SEQUENCE</scope>
    <source>
        <strain evidence="8">LMG 28126</strain>
    </source>
</reference>
<dbReference type="PANTHER" id="PTHR47637:SF1">
    <property type="entry name" value="CHAPERONE SURA"/>
    <property type="match status" value="1"/>
</dbReference>